<dbReference type="SUPFAM" id="SSF50621">
    <property type="entry name" value="Alanine racemase C-terminal domain-like"/>
    <property type="match status" value="1"/>
</dbReference>
<dbReference type="GO" id="GO:0009089">
    <property type="term" value="P:lysine biosynthetic process via diaminopimelate"/>
    <property type="evidence" value="ECO:0007669"/>
    <property type="project" value="UniProtKB-UniRule"/>
</dbReference>
<dbReference type="InterPro" id="IPR000183">
    <property type="entry name" value="Orn/DAP/Arg_de-COase"/>
</dbReference>
<comment type="catalytic activity">
    <reaction evidence="5 8">
        <text>meso-2,6-diaminopimelate + H(+) = L-lysine + CO2</text>
        <dbReference type="Rhea" id="RHEA:15101"/>
        <dbReference type="ChEBI" id="CHEBI:15378"/>
        <dbReference type="ChEBI" id="CHEBI:16526"/>
        <dbReference type="ChEBI" id="CHEBI:32551"/>
        <dbReference type="ChEBI" id="CHEBI:57791"/>
        <dbReference type="EC" id="4.1.1.20"/>
    </reaction>
</comment>
<sequence length="451" mass="49894">MLFGTTNYVNDHLTIGGVPVPYLAEKYGTPLFIYDVALMRQQMRAFKEVFTKRKLAHRVIYASKAFCSTAMYQLLQQEQLGCDVVSGGELYAALAAGMDPAMMEFHGNNKSKAELTAAVTAGIGKIVVDNFHEIELLNQVLAEQQTTQEVLFRIAPGVTAETHDYILTGQQDSKFGFDVASGQAEEALVQLLHSPRIKIQGIHFHIGSQIFAATGYEKALERTFNLLTKWRSKFGFTARIVNIGGGFGVRYTENDNPNTPVQLMTQITDTFVQHVQEQHYPLPEIWIEPGRSIVAEAGTTVYQVGSSKHIPGIRQYISVDGGMGDNIRPALYDATYNFVPVELTNEHNLAPQTIRITGKYCESGDILQKSITLPHLAPGDLIAMQSTGAYGYSMASSYNNNPRPAVVFVEDGQDHLVIRRETYADLTRLNIPLPNETQSQGKVGVTDNVRI</sequence>
<feature type="domain" description="Orn/DAP/Arg decarboxylase 2 N-terminal" evidence="9">
    <location>
        <begin position="39"/>
        <end position="295"/>
    </location>
</feature>
<evidence type="ECO:0000256" key="6">
    <source>
        <dbReference type="NCBIfam" id="TIGR01048"/>
    </source>
</evidence>
<comment type="similarity">
    <text evidence="5">Belongs to the Orn/Lys/Arg decarboxylase class-II family. LysA subfamily.</text>
</comment>
<dbReference type="PANTHER" id="PTHR43727:SF2">
    <property type="entry name" value="GROUP IV DECARBOXYLASE"/>
    <property type="match status" value="1"/>
</dbReference>
<dbReference type="InterPro" id="IPR009006">
    <property type="entry name" value="Ala_racemase/Decarboxylase_C"/>
</dbReference>
<comment type="cofactor">
    <cofactor evidence="1 5 7 8">
        <name>pyridoxal 5'-phosphate</name>
        <dbReference type="ChEBI" id="CHEBI:597326"/>
    </cofactor>
</comment>
<dbReference type="InterPro" id="IPR002986">
    <property type="entry name" value="DAP_deCOOHase_LysA"/>
</dbReference>
<gene>
    <name evidence="5" type="primary">lysA</name>
    <name evidence="10" type="ORF">FC62_GL001002</name>
</gene>
<dbReference type="NCBIfam" id="TIGR01048">
    <property type="entry name" value="lysA"/>
    <property type="match status" value="1"/>
</dbReference>
<dbReference type="GO" id="GO:0008836">
    <property type="term" value="F:diaminopimelate decarboxylase activity"/>
    <property type="evidence" value="ECO:0007669"/>
    <property type="project" value="UniProtKB-UniRule"/>
</dbReference>
<evidence type="ECO:0000259" key="9">
    <source>
        <dbReference type="Pfam" id="PF02784"/>
    </source>
</evidence>
<evidence type="ECO:0000256" key="5">
    <source>
        <dbReference type="HAMAP-Rule" id="MF_02120"/>
    </source>
</evidence>
<proteinExistence type="inferred from homology"/>
<dbReference type="GO" id="GO:0030170">
    <property type="term" value="F:pyridoxal phosphate binding"/>
    <property type="evidence" value="ECO:0007669"/>
    <property type="project" value="UniProtKB-UniRule"/>
</dbReference>
<dbReference type="UniPathway" id="UPA00034">
    <property type="reaction ID" value="UER00027"/>
</dbReference>
<evidence type="ECO:0000313" key="11">
    <source>
        <dbReference type="Proteomes" id="UP000050909"/>
    </source>
</evidence>
<dbReference type="Gene3D" id="3.20.20.10">
    <property type="entry name" value="Alanine racemase"/>
    <property type="match status" value="1"/>
</dbReference>
<comment type="function">
    <text evidence="5">Specifically catalyzes the decarboxylation of meso-diaminopimelate (meso-DAP) to L-lysine.</text>
</comment>
<organism evidence="10 11">
    <name type="scientific">Amylolactobacillus amylotrophicus DSM 20534</name>
    <dbReference type="NCBI Taxonomy" id="1423722"/>
    <lineage>
        <taxon>Bacteria</taxon>
        <taxon>Bacillati</taxon>
        <taxon>Bacillota</taxon>
        <taxon>Bacilli</taxon>
        <taxon>Lactobacillales</taxon>
        <taxon>Lactobacillaceae</taxon>
        <taxon>Amylolactobacillus</taxon>
    </lineage>
</organism>
<evidence type="ECO:0000256" key="1">
    <source>
        <dbReference type="ARBA" id="ARBA00001933"/>
    </source>
</evidence>
<dbReference type="RefSeq" id="WP_054746177.1">
    <property type="nucleotide sequence ID" value="NZ_AZCV01000002.1"/>
</dbReference>
<feature type="binding site" evidence="5">
    <location>
        <position position="390"/>
    </location>
    <ligand>
        <name>pyridoxal 5'-phosphate</name>
        <dbReference type="ChEBI" id="CHEBI:597326"/>
    </ligand>
</feature>
<feature type="binding site" evidence="5">
    <location>
        <position position="328"/>
    </location>
    <ligand>
        <name>substrate</name>
    </ligand>
</feature>
<feature type="binding site" evidence="5">
    <location>
        <position position="362"/>
    </location>
    <ligand>
        <name>substrate</name>
    </ligand>
</feature>
<dbReference type="PANTHER" id="PTHR43727">
    <property type="entry name" value="DIAMINOPIMELATE DECARBOXYLASE"/>
    <property type="match status" value="1"/>
</dbReference>
<dbReference type="PRINTS" id="PR01179">
    <property type="entry name" value="ODADCRBXLASE"/>
</dbReference>
<dbReference type="EMBL" id="AZCV01000002">
    <property type="protein sequence ID" value="KRK38223.1"/>
    <property type="molecule type" value="Genomic_DNA"/>
</dbReference>
<evidence type="ECO:0000256" key="8">
    <source>
        <dbReference type="RuleBase" id="RU003738"/>
    </source>
</evidence>
<dbReference type="SUPFAM" id="SSF51419">
    <property type="entry name" value="PLP-binding barrel"/>
    <property type="match status" value="1"/>
</dbReference>
<feature type="modified residue" description="N6-(pyridoxal phosphate)lysine" evidence="5 7">
    <location>
        <position position="64"/>
    </location>
</feature>
<dbReference type="PATRIC" id="fig|1423722.3.peg.1019"/>
<feature type="binding site" evidence="5">
    <location>
        <position position="390"/>
    </location>
    <ligand>
        <name>substrate</name>
    </ligand>
</feature>
<accession>A0A0R1GVY6</accession>
<comment type="subunit">
    <text evidence="5">Homodimer.</text>
</comment>
<keyword evidence="4 5" id="KW-0456">Lyase</keyword>
<keyword evidence="11" id="KW-1185">Reference proteome</keyword>
<dbReference type="PRINTS" id="PR01181">
    <property type="entry name" value="DAPDCRBXLASE"/>
</dbReference>
<dbReference type="InterPro" id="IPR022644">
    <property type="entry name" value="De-COase2_N"/>
</dbReference>
<dbReference type="CDD" id="cd06828">
    <property type="entry name" value="PLPDE_III_DapDC"/>
    <property type="match status" value="1"/>
</dbReference>
<keyword evidence="3 5" id="KW-0663">Pyridoxal phosphate</keyword>
<reference evidence="10 11" key="1">
    <citation type="journal article" date="2015" name="Genome Announc.">
        <title>Expanding the biotechnology potential of lactobacilli through comparative genomics of 213 strains and associated genera.</title>
        <authorList>
            <person name="Sun Z."/>
            <person name="Harris H.M."/>
            <person name="McCann A."/>
            <person name="Guo C."/>
            <person name="Argimon S."/>
            <person name="Zhang W."/>
            <person name="Yang X."/>
            <person name="Jeffery I.B."/>
            <person name="Cooney J.C."/>
            <person name="Kagawa T.F."/>
            <person name="Liu W."/>
            <person name="Song Y."/>
            <person name="Salvetti E."/>
            <person name="Wrobel A."/>
            <person name="Rasinkangas P."/>
            <person name="Parkhill J."/>
            <person name="Rea M.C."/>
            <person name="O'Sullivan O."/>
            <person name="Ritari J."/>
            <person name="Douillard F.P."/>
            <person name="Paul Ross R."/>
            <person name="Yang R."/>
            <person name="Briner A.E."/>
            <person name="Felis G.E."/>
            <person name="de Vos W.M."/>
            <person name="Barrangou R."/>
            <person name="Klaenhammer T.R."/>
            <person name="Caufield P.W."/>
            <person name="Cui Y."/>
            <person name="Zhang H."/>
            <person name="O'Toole P.W."/>
        </authorList>
    </citation>
    <scope>NUCLEOTIDE SEQUENCE [LARGE SCALE GENOMIC DNA]</scope>
    <source>
        <strain evidence="10 11">DSM 20534</strain>
    </source>
</reference>
<dbReference type="Proteomes" id="UP000050909">
    <property type="component" value="Unassembled WGS sequence"/>
</dbReference>
<evidence type="ECO:0000256" key="4">
    <source>
        <dbReference type="ARBA" id="ARBA00023239"/>
    </source>
</evidence>
<keyword evidence="5" id="KW-0028">Amino-acid biosynthesis</keyword>
<feature type="binding site" evidence="5">
    <location>
        <position position="332"/>
    </location>
    <ligand>
        <name>substrate</name>
    </ligand>
</feature>
<name>A0A0R1GVY6_9LACO</name>
<feature type="binding site" evidence="5">
    <location>
        <position position="246"/>
    </location>
    <ligand>
        <name>pyridoxal 5'-phosphate</name>
        <dbReference type="ChEBI" id="CHEBI:597326"/>
    </ligand>
</feature>
<dbReference type="FunFam" id="3.20.20.10:FF:000003">
    <property type="entry name" value="Diaminopimelate decarboxylase"/>
    <property type="match status" value="1"/>
</dbReference>
<evidence type="ECO:0000256" key="2">
    <source>
        <dbReference type="ARBA" id="ARBA00022793"/>
    </source>
</evidence>
<comment type="pathway">
    <text evidence="5 8">Amino-acid biosynthesis; L-lysine biosynthesis via DAP pathway; L-lysine from DL-2,6-diaminopimelate: step 1/1.</text>
</comment>
<keyword evidence="5 8" id="KW-0457">Lysine biosynthesis</keyword>
<feature type="active site" description="Proton donor" evidence="7">
    <location>
        <position position="361"/>
    </location>
</feature>
<evidence type="ECO:0000313" key="10">
    <source>
        <dbReference type="EMBL" id="KRK38223.1"/>
    </source>
</evidence>
<dbReference type="EC" id="4.1.1.20" evidence="5 6"/>
<comment type="caution">
    <text evidence="10">The sequence shown here is derived from an EMBL/GenBank/DDBJ whole genome shotgun (WGS) entry which is preliminary data.</text>
</comment>
<evidence type="ECO:0000256" key="3">
    <source>
        <dbReference type="ARBA" id="ARBA00022898"/>
    </source>
</evidence>
<evidence type="ECO:0000256" key="7">
    <source>
        <dbReference type="PIRSR" id="PIRSR600183-50"/>
    </source>
</evidence>
<dbReference type="HAMAP" id="MF_02120">
    <property type="entry name" value="LysA"/>
    <property type="match status" value="1"/>
</dbReference>
<feature type="binding site" evidence="5">
    <location>
        <begin position="288"/>
        <end position="291"/>
    </location>
    <ligand>
        <name>pyridoxal 5'-phosphate</name>
        <dbReference type="ChEBI" id="CHEBI:597326"/>
    </ligand>
</feature>
<dbReference type="InterPro" id="IPR029066">
    <property type="entry name" value="PLP-binding_barrel"/>
</dbReference>
<feature type="binding site" evidence="5">
    <location>
        <position position="291"/>
    </location>
    <ligand>
        <name>substrate</name>
    </ligand>
</feature>
<dbReference type="AlphaFoldDB" id="A0A0R1GVY6"/>
<keyword evidence="2 5" id="KW-0210">Decarboxylase</keyword>
<dbReference type="Gene3D" id="2.40.37.10">
    <property type="entry name" value="Lyase, Ornithine Decarboxylase, Chain A, domain 1"/>
    <property type="match status" value="1"/>
</dbReference>
<dbReference type="Pfam" id="PF02784">
    <property type="entry name" value="Orn_Arg_deC_N"/>
    <property type="match status" value="1"/>
</dbReference>
<protein>
    <recommendedName>
        <fullName evidence="5 6">Diaminopimelate decarboxylase</fullName>
        <shortName evidence="5">DAP decarboxylase</shortName>
        <shortName evidence="5">DAPDC</shortName>
        <ecNumber evidence="5 6">4.1.1.20</ecNumber>
    </recommendedName>
</protein>